<protein>
    <submittedName>
        <fullName evidence="12">ATP-dependent Lhr-like helicase</fullName>
        <ecNumber evidence="12">3.6.4.-</ecNumber>
    </submittedName>
</protein>
<evidence type="ECO:0000313" key="13">
    <source>
        <dbReference type="Proteomes" id="UP001565474"/>
    </source>
</evidence>
<name>A0ABV4GGU8_9BRAD</name>
<comment type="caution">
    <text evidence="12">The sequence shown here is derived from an EMBL/GenBank/DDBJ whole genome shotgun (WGS) entry which is preliminary data.</text>
</comment>
<evidence type="ECO:0000256" key="2">
    <source>
        <dbReference type="ARBA" id="ARBA00022763"/>
    </source>
</evidence>
<feature type="domain" description="Helicase C-terminal" evidence="11">
    <location>
        <begin position="299"/>
        <end position="450"/>
    </location>
</feature>
<dbReference type="NCBIfam" id="TIGR04121">
    <property type="entry name" value="DEXH_lig_assoc"/>
    <property type="match status" value="1"/>
</dbReference>
<gene>
    <name evidence="12" type="ORF">ABH992_002898</name>
</gene>
<keyword evidence="13" id="KW-1185">Reference proteome</keyword>
<comment type="similarity">
    <text evidence="9">Belongs to the Lhr helicase family. Lhr-Core subfamily.</text>
</comment>
<evidence type="ECO:0000256" key="8">
    <source>
        <dbReference type="ARBA" id="ARBA00023235"/>
    </source>
</evidence>
<keyword evidence="3 12" id="KW-0378">Hydrolase</keyword>
<dbReference type="InterPro" id="IPR052511">
    <property type="entry name" value="ATP-dep_Helicase"/>
</dbReference>
<keyword evidence="8" id="KW-0413">Isomerase</keyword>
<proteinExistence type="inferred from homology"/>
<evidence type="ECO:0000256" key="9">
    <source>
        <dbReference type="ARBA" id="ARBA00093467"/>
    </source>
</evidence>
<evidence type="ECO:0000259" key="10">
    <source>
        <dbReference type="PROSITE" id="PS51192"/>
    </source>
</evidence>
<dbReference type="Pfam" id="PF00271">
    <property type="entry name" value="Helicase_C"/>
    <property type="match status" value="1"/>
</dbReference>
<dbReference type="Pfam" id="PF00270">
    <property type="entry name" value="DEAD"/>
    <property type="match status" value="1"/>
</dbReference>
<dbReference type="PROSITE" id="PS51192">
    <property type="entry name" value="HELICASE_ATP_BIND_1"/>
    <property type="match status" value="1"/>
</dbReference>
<dbReference type="EC" id="3.6.4.-" evidence="12"/>
<evidence type="ECO:0000256" key="1">
    <source>
        <dbReference type="ARBA" id="ARBA00022741"/>
    </source>
</evidence>
<dbReference type="InterPro" id="IPR026362">
    <property type="entry name" value="DEXH_lig_assoc"/>
</dbReference>
<dbReference type="PIRSF" id="PIRSF037307">
    <property type="entry name" value="Lhr-like_helic_prd"/>
    <property type="match status" value="1"/>
</dbReference>
<dbReference type="InterPro" id="IPR001650">
    <property type="entry name" value="Helicase_C-like"/>
</dbReference>
<dbReference type="InterPro" id="IPR011545">
    <property type="entry name" value="DEAD/DEAH_box_helicase_dom"/>
</dbReference>
<evidence type="ECO:0000256" key="6">
    <source>
        <dbReference type="ARBA" id="ARBA00023125"/>
    </source>
</evidence>
<reference evidence="12 13" key="1">
    <citation type="submission" date="2024-07" db="EMBL/GenBank/DDBJ databases">
        <title>Genomic Encyclopedia of Type Strains, Phase V (KMG-V): Genome sequencing to study the core and pangenomes of soil and plant-associated prokaryotes.</title>
        <authorList>
            <person name="Whitman W."/>
        </authorList>
    </citation>
    <scope>NUCLEOTIDE SEQUENCE [LARGE SCALE GENOMIC DNA]</scope>
    <source>
        <strain evidence="12 13">USDA 222</strain>
    </source>
</reference>
<keyword evidence="7" id="KW-0234">DNA repair</keyword>
<feature type="domain" description="Helicase ATP-binding" evidence="10">
    <location>
        <begin position="66"/>
        <end position="264"/>
    </location>
</feature>
<keyword evidence="1" id="KW-0547">Nucleotide-binding</keyword>
<dbReference type="EMBL" id="JBGBZN010000002">
    <property type="protein sequence ID" value="MEY9470499.1"/>
    <property type="molecule type" value="Genomic_DNA"/>
</dbReference>
<evidence type="ECO:0000313" key="12">
    <source>
        <dbReference type="EMBL" id="MEY9470499.1"/>
    </source>
</evidence>
<dbReference type="PANTHER" id="PTHR47962:SF3">
    <property type="entry name" value="LARGE ATP-DEPENDENT HELICASE-RELATED PROTEIN"/>
    <property type="match status" value="1"/>
</dbReference>
<evidence type="ECO:0000256" key="4">
    <source>
        <dbReference type="ARBA" id="ARBA00022806"/>
    </source>
</evidence>
<keyword evidence="6" id="KW-0238">DNA-binding</keyword>
<dbReference type="PANTHER" id="PTHR47962">
    <property type="entry name" value="ATP-DEPENDENT HELICASE LHR-RELATED-RELATED"/>
    <property type="match status" value="1"/>
</dbReference>
<dbReference type="PROSITE" id="PS51194">
    <property type="entry name" value="HELICASE_CTER"/>
    <property type="match status" value="1"/>
</dbReference>
<dbReference type="InterPro" id="IPR017170">
    <property type="entry name" value="Lhr-like"/>
</dbReference>
<keyword evidence="4" id="KW-0347">Helicase</keyword>
<dbReference type="InterPro" id="IPR027417">
    <property type="entry name" value="P-loop_NTPase"/>
</dbReference>
<keyword evidence="2" id="KW-0227">DNA damage</keyword>
<dbReference type="CDD" id="cd18796">
    <property type="entry name" value="SF2_C_LHR"/>
    <property type="match status" value="1"/>
</dbReference>
<keyword evidence="5" id="KW-0067">ATP-binding</keyword>
<organism evidence="12 13">
    <name type="scientific">Bradyrhizobium yuanmingense</name>
    <dbReference type="NCBI Taxonomy" id="108015"/>
    <lineage>
        <taxon>Bacteria</taxon>
        <taxon>Pseudomonadati</taxon>
        <taxon>Pseudomonadota</taxon>
        <taxon>Alphaproteobacteria</taxon>
        <taxon>Hyphomicrobiales</taxon>
        <taxon>Nitrobacteraceae</taxon>
        <taxon>Bradyrhizobium</taxon>
    </lineage>
</organism>
<dbReference type="GO" id="GO:0016787">
    <property type="term" value="F:hydrolase activity"/>
    <property type="evidence" value="ECO:0007669"/>
    <property type="project" value="UniProtKB-KW"/>
</dbReference>
<dbReference type="InterPro" id="IPR013701">
    <property type="entry name" value="Lhr-like_DEAD/DEAH_assoc"/>
</dbReference>
<sequence length="888" mass="98306">MDSAYAIALSQAISPSTKPSLRLTCHAVPPRILQTSTEPAALLPDRFQAWFAARGWSPRAHQLALLEKAREDRSALLIAPTGAGKTLAGFLPTLVELWTQPLTRDAGAKKNLVSTGRSVQRSGGLHTLYISPLKALAVDIARNLERPIDEMDLPIKVETRTGDTPMSRRQRQRRYPPDVLLTTPEQLALLLSSDDAPFLFSSLKRIVLDELHALVTSKRGDLLSLGLARLWRLAPQMRAIGLSATVAEPEQLARFLVPQPDGKERAADIVVAGGAAPPVVEMLDTRERLPWAGHSARHALPEIYELIKANKTTLVFVNTRSQAEMLFQNLWSMNDDGLAIALHHGSLDVAQRRKVEDAMSAGRLRGVVCTSSLDLGVDWGDVDLVVNIGAPKGSSRLMQRIGRANHRLDEASRAVLVPANRFEVLECRVAIDAIAENAQDTPPLRTGALDVLAQHVLGCACGEPFFSDELYGEVRTAAPYASLSRHDFDDVVDFVASGGYALKTYERFARIKQDKEGRWRVANPKVRQSYRMNVGTIVEDDMLKVRLVRSRGSGAGSTGVIARGGRLLGEIEEAFIEGLSPGDTFVFSGEVVRYETLVEDQVYVSRAHDKDPKVPSYMGGKFPLSTYLAERVRRLLDDGRAWGGLPEQVRDWLSLQKDVSRVPAVRELLVESFPRANKHYLVCYPFEGRLAHQTLGMLLTRRLERARARPLGFVANEYAVAIWGLGDLSFMIRNGRIDLNALFDPDMLGDDLEAWLAESALMKRTFRNCAIISGLIARRHTGEEKSRRQVLFSTDLVYDVLRKHQADHVLLRAARADAATGLLDLRRLGDMLMRIHGRITHRELDHVSPLAVPVMLEIGRESVYGEAADELLAEAADELVKEAMERSG</sequence>
<dbReference type="SUPFAM" id="SSF52540">
    <property type="entry name" value="P-loop containing nucleoside triphosphate hydrolases"/>
    <property type="match status" value="1"/>
</dbReference>
<dbReference type="SMART" id="SM00487">
    <property type="entry name" value="DEXDc"/>
    <property type="match status" value="1"/>
</dbReference>
<dbReference type="SMART" id="SM00490">
    <property type="entry name" value="HELICc"/>
    <property type="match status" value="1"/>
</dbReference>
<evidence type="ECO:0000256" key="5">
    <source>
        <dbReference type="ARBA" id="ARBA00022840"/>
    </source>
</evidence>
<dbReference type="Pfam" id="PF08494">
    <property type="entry name" value="DEAD_assoc"/>
    <property type="match status" value="1"/>
</dbReference>
<dbReference type="InterPro" id="IPR014001">
    <property type="entry name" value="Helicase_ATP-bd"/>
</dbReference>
<dbReference type="Proteomes" id="UP001565474">
    <property type="component" value="Unassembled WGS sequence"/>
</dbReference>
<dbReference type="InterPro" id="IPR045628">
    <property type="entry name" value="Lhr_WH_dom"/>
</dbReference>
<accession>A0ABV4GGU8</accession>
<evidence type="ECO:0000256" key="7">
    <source>
        <dbReference type="ARBA" id="ARBA00023204"/>
    </source>
</evidence>
<evidence type="ECO:0000259" key="11">
    <source>
        <dbReference type="PROSITE" id="PS51194"/>
    </source>
</evidence>
<dbReference type="Gene3D" id="3.40.50.300">
    <property type="entry name" value="P-loop containing nucleotide triphosphate hydrolases"/>
    <property type="match status" value="2"/>
</dbReference>
<dbReference type="Pfam" id="PF19306">
    <property type="entry name" value="WHD_Lhr"/>
    <property type="match status" value="1"/>
</dbReference>
<evidence type="ECO:0000256" key="3">
    <source>
        <dbReference type="ARBA" id="ARBA00022801"/>
    </source>
</evidence>